<dbReference type="PANTHER" id="PTHR32432:SF13">
    <property type="entry name" value="ETHANOLAMINE AMMONIA-LYASE REACTIVASE EUTA"/>
    <property type="match status" value="1"/>
</dbReference>
<dbReference type="EMBL" id="ADLO01000060">
    <property type="protein sequence ID" value="KGF55277.1"/>
    <property type="molecule type" value="Genomic_DNA"/>
</dbReference>
<name>A0A096CKH3_FLAPL</name>
<dbReference type="Pfam" id="PF06277">
    <property type="entry name" value="EutA"/>
    <property type="match status" value="1"/>
</dbReference>
<dbReference type="InterPro" id="IPR009377">
    <property type="entry name" value="EutA"/>
</dbReference>
<sequence>MSETLLSVGIDIGTSTTQLILSRLTLANRANPFSVPRIAIEDREVLYRSGIHFTPLLSDTVIDAEGVRTIVAEEYRKSGFAPEQVDTGAVIITGETARKENAREVLSALSQFAGDFVVATAGPDLESILAARGAGADEYSREHHTDVLHFDIGGGTSNLALYSHGELAATGCLDVGGRLIKLDREGTVTYVSPVLKRGAMWASPPTVGQKAAPEGLEPVIRSMVEALEQAAGLRPGRDRLDAFLTQGTRWEPRAVPVVSFSGGVADCIYAPPGDWKAYGDIGVLLGRAIAASPAFQGAGRFRGEETIRATVVGAGSHSTELSGSTIYYRDMAFPLKNLPILKLTGEEERGDAAALAQCIRDKLGWFADEGGLSPLALALRGEGNPSYARVDELARGIAGGLEPLRAQGIAPVVLVEADQAKVLGQAMAQRVEGPLLCLDSVGVDNGDYIDIGAPVAGGAVLPVVIKTLVFNKS</sequence>
<protein>
    <submittedName>
        <fullName evidence="1">Ethanolamine utilization protein EutA</fullName>
    </submittedName>
</protein>
<dbReference type="PIRSF" id="PIRSF012293">
    <property type="entry name" value="EutA"/>
    <property type="match status" value="1"/>
</dbReference>
<accession>A0A096CKH3</accession>
<keyword evidence="2" id="KW-1185">Reference proteome</keyword>
<dbReference type="eggNOG" id="COG4819">
    <property type="taxonomic scope" value="Bacteria"/>
</dbReference>
<dbReference type="RefSeq" id="WP_044941186.1">
    <property type="nucleotide sequence ID" value="NZ_KN174163.1"/>
</dbReference>
<proteinExistence type="predicted"/>
<dbReference type="PANTHER" id="PTHR32432">
    <property type="entry name" value="CELL DIVISION PROTEIN FTSA-RELATED"/>
    <property type="match status" value="1"/>
</dbReference>
<dbReference type="PATRIC" id="fig|742738.3.peg.2166"/>
<organism evidence="1 2">
    <name type="scientific">Flavonifractor plautii 1_3_50AFAA</name>
    <dbReference type="NCBI Taxonomy" id="742738"/>
    <lineage>
        <taxon>Bacteria</taxon>
        <taxon>Bacillati</taxon>
        <taxon>Bacillota</taxon>
        <taxon>Clostridia</taxon>
        <taxon>Eubacteriales</taxon>
        <taxon>Oscillospiraceae</taxon>
        <taxon>Flavonifractor</taxon>
    </lineage>
</organism>
<dbReference type="InterPro" id="IPR050696">
    <property type="entry name" value="FtsA/MreB"/>
</dbReference>
<dbReference type="AlphaFoldDB" id="A0A096CKH3"/>
<dbReference type="HOGENOM" id="CLU_046255_0_0_9"/>
<dbReference type="InterPro" id="IPR043129">
    <property type="entry name" value="ATPase_NBD"/>
</dbReference>
<dbReference type="Proteomes" id="UP000029585">
    <property type="component" value="Unassembled WGS sequence"/>
</dbReference>
<comment type="caution">
    <text evidence="1">The sequence shown here is derived from an EMBL/GenBank/DDBJ whole genome shotgun (WGS) entry which is preliminary data.</text>
</comment>
<evidence type="ECO:0000313" key="1">
    <source>
        <dbReference type="EMBL" id="KGF55277.1"/>
    </source>
</evidence>
<reference evidence="1 2" key="1">
    <citation type="submission" date="2011-08" db="EMBL/GenBank/DDBJ databases">
        <title>The Genome Sequence of Clostridium orbiscindens 1_3_50AFAA.</title>
        <authorList>
            <consortium name="The Broad Institute Genome Sequencing Platform"/>
            <person name="Earl A."/>
            <person name="Ward D."/>
            <person name="Feldgarden M."/>
            <person name="Gevers D."/>
            <person name="Daigneault M."/>
            <person name="Strauss J."/>
            <person name="Allen-Vercoe E."/>
            <person name="Young S.K."/>
            <person name="Zeng Q."/>
            <person name="Gargeya S."/>
            <person name="Fitzgerald M."/>
            <person name="Haas B."/>
            <person name="Abouelleil A."/>
            <person name="Alvarado L."/>
            <person name="Arachchi H.M."/>
            <person name="Berlin A."/>
            <person name="Brown A."/>
            <person name="Chapman S.B."/>
            <person name="Chen Z."/>
            <person name="Dunbar C."/>
            <person name="Freedman E."/>
            <person name="Gearin G."/>
            <person name="Gellesch M."/>
            <person name="Goldberg J."/>
            <person name="Griggs A."/>
            <person name="Gujja S."/>
            <person name="Heiman D."/>
            <person name="Howarth C."/>
            <person name="Larson L."/>
            <person name="Lui A."/>
            <person name="MacDonald P.J.P."/>
            <person name="Montmayeur A."/>
            <person name="Murphy C."/>
            <person name="Neiman D."/>
            <person name="Pearson M."/>
            <person name="Priest M."/>
            <person name="Roberts A."/>
            <person name="Saif S."/>
            <person name="Shea T."/>
            <person name="Shenoy N."/>
            <person name="Sisk P."/>
            <person name="Stolte C."/>
            <person name="Sykes S."/>
            <person name="Wortman J."/>
            <person name="Nusbaum C."/>
            <person name="Birren B."/>
        </authorList>
    </citation>
    <scope>NUCLEOTIDE SEQUENCE [LARGE SCALE GENOMIC DNA]</scope>
    <source>
        <strain evidence="1 2">1_3_50AFAA</strain>
    </source>
</reference>
<gene>
    <name evidence="1" type="ORF">HMPREF9460_02113</name>
</gene>
<dbReference type="SUPFAM" id="SSF53067">
    <property type="entry name" value="Actin-like ATPase domain"/>
    <property type="match status" value="1"/>
</dbReference>
<evidence type="ECO:0000313" key="2">
    <source>
        <dbReference type="Proteomes" id="UP000029585"/>
    </source>
</evidence>